<name>A0A7Z0DZK1_RHILE</name>
<dbReference type="GO" id="GO:0016758">
    <property type="term" value="F:hexosyltransferase activity"/>
    <property type="evidence" value="ECO:0007669"/>
    <property type="project" value="UniProtKB-ARBA"/>
</dbReference>
<dbReference type="EMBL" id="JACBZV010000004">
    <property type="protein sequence ID" value="NYJ11939.1"/>
    <property type="molecule type" value="Genomic_DNA"/>
</dbReference>
<dbReference type="InterPro" id="IPR001173">
    <property type="entry name" value="Glyco_trans_2-like"/>
</dbReference>
<evidence type="ECO:0000313" key="2">
    <source>
        <dbReference type="EMBL" id="NYJ11939.1"/>
    </source>
</evidence>
<dbReference type="Pfam" id="PF00535">
    <property type="entry name" value="Glycos_transf_2"/>
    <property type="match status" value="1"/>
</dbReference>
<proteinExistence type="predicted"/>
<dbReference type="PANTHER" id="PTHR22916">
    <property type="entry name" value="GLYCOSYLTRANSFERASE"/>
    <property type="match status" value="1"/>
</dbReference>
<feature type="domain" description="Glycosyltransferase 2-like" evidence="1">
    <location>
        <begin position="5"/>
        <end position="119"/>
    </location>
</feature>
<gene>
    <name evidence="2" type="ORF">GGI64_002997</name>
</gene>
<reference evidence="2 3" key="1">
    <citation type="submission" date="2020-07" db="EMBL/GenBank/DDBJ databases">
        <title>Genomic Encyclopedia of Type Strains, Phase IV (KMG-V): Genome sequencing to study the core and pangenomes of soil and plant-associated prokaryotes.</title>
        <authorList>
            <person name="Whitman W."/>
        </authorList>
    </citation>
    <scope>NUCLEOTIDE SEQUENCE [LARGE SCALE GENOMIC DNA]</scope>
    <source>
        <strain evidence="2 3">SEMIA 4052</strain>
    </source>
</reference>
<keyword evidence="2" id="KW-0808">Transferase</keyword>
<dbReference type="RefSeq" id="WP_179611813.1">
    <property type="nucleotide sequence ID" value="NZ_JACBZV010000004.1"/>
</dbReference>
<comment type="caution">
    <text evidence="2">The sequence shown here is derived from an EMBL/GenBank/DDBJ whole genome shotgun (WGS) entry which is preliminary data.</text>
</comment>
<dbReference type="CDD" id="cd00761">
    <property type="entry name" value="Glyco_tranf_GTA_type"/>
    <property type="match status" value="1"/>
</dbReference>
<accession>A0A7Z0DZK1</accession>
<evidence type="ECO:0000313" key="3">
    <source>
        <dbReference type="Proteomes" id="UP000535276"/>
    </source>
</evidence>
<sequence>MTKVSVIIPCFNAEDFVGEAIESALKQTISDLEVIVVDDASTDGSRGIISAKAKEDSRVVPIFLERNVGPAAARNVAWTRLTGTWVTLLDADDLFLPDRLERLVSFAETQSADVVADNLSIRHFGDDTHLAAAFPQITTDEILRVDRAFFFQNVWTGPQQYGMGILKPLFRAKFVKEHFISYDERYRIGEDMLFYMSSILSDAKYFLLGDCLYIYRKRAESISNAGEHIFTTLAAICGEVLSTDQRLTSEDRKHLTAGRRGMLQYFHWRQLRTLRRQGDKIGFLSYIIKRPSSLFFMIRMSLAWRLNRG</sequence>
<protein>
    <submittedName>
        <fullName evidence="2">Glycosyltransferase involved in cell wall biosynthesis</fullName>
    </submittedName>
</protein>
<dbReference type="PANTHER" id="PTHR22916:SF3">
    <property type="entry name" value="UDP-GLCNAC:BETAGAL BETA-1,3-N-ACETYLGLUCOSAMINYLTRANSFERASE-LIKE PROTEIN 1"/>
    <property type="match status" value="1"/>
</dbReference>
<dbReference type="Proteomes" id="UP000535276">
    <property type="component" value="Unassembled WGS sequence"/>
</dbReference>
<dbReference type="SUPFAM" id="SSF53448">
    <property type="entry name" value="Nucleotide-diphospho-sugar transferases"/>
    <property type="match status" value="1"/>
</dbReference>
<evidence type="ECO:0000259" key="1">
    <source>
        <dbReference type="Pfam" id="PF00535"/>
    </source>
</evidence>
<dbReference type="Gene3D" id="3.90.550.10">
    <property type="entry name" value="Spore Coat Polysaccharide Biosynthesis Protein SpsA, Chain A"/>
    <property type="match status" value="1"/>
</dbReference>
<dbReference type="InterPro" id="IPR029044">
    <property type="entry name" value="Nucleotide-diphossugar_trans"/>
</dbReference>
<organism evidence="2 3">
    <name type="scientific">Rhizobium leguminosarum</name>
    <dbReference type="NCBI Taxonomy" id="384"/>
    <lineage>
        <taxon>Bacteria</taxon>
        <taxon>Pseudomonadati</taxon>
        <taxon>Pseudomonadota</taxon>
        <taxon>Alphaproteobacteria</taxon>
        <taxon>Hyphomicrobiales</taxon>
        <taxon>Rhizobiaceae</taxon>
        <taxon>Rhizobium/Agrobacterium group</taxon>
        <taxon>Rhizobium</taxon>
    </lineage>
</organism>
<dbReference type="AlphaFoldDB" id="A0A7Z0DZK1"/>